<evidence type="ECO:0000256" key="6">
    <source>
        <dbReference type="ARBA" id="ARBA00022729"/>
    </source>
</evidence>
<dbReference type="GO" id="GO:0046930">
    <property type="term" value="C:pore complex"/>
    <property type="evidence" value="ECO:0007669"/>
    <property type="project" value="UniProtKB-KW"/>
</dbReference>
<dbReference type="InterPro" id="IPR002299">
    <property type="entry name" value="Porin_Neis"/>
</dbReference>
<evidence type="ECO:0000256" key="10">
    <source>
        <dbReference type="ARBA" id="ARBA00023237"/>
    </source>
</evidence>
<keyword evidence="10" id="KW-0998">Cell outer membrane</keyword>
<dbReference type="PRINTS" id="PR00184">
    <property type="entry name" value="NEISSPPORIN"/>
</dbReference>
<dbReference type="EMBL" id="CP058952">
    <property type="protein sequence ID" value="QLI81368.1"/>
    <property type="molecule type" value="Genomic_DNA"/>
</dbReference>
<sequence>MKPLIGFLATALIAGFAQAEVSVSGTIDFELGYNYNGDKGTINLIDNGSIINFKGQDKLDNGSTLGWELSSFLGVSDNGTFGSRKAYISYATDLGKFTFGRDDSIMRMAVNKYDIFEGYTSLGNVLERGAASRPTNQIKYVSPRVAGLVASAGVLLHPSKDGEPEEGYAAALDYKFSDLINLDVAFSHDSDIRNGGVFNGKKRETIAAGINGEFADGFAYGLRYSDYMTKASAADPEVKAWAAGGTLSYTAGKNSFRVGYVYNSGDKSQDGMETQLALLGYTYNLSKQSYIYTELTSFINGANKQNFGEAGNSLQPALGDNSTTLAVGLVTNF</sequence>
<evidence type="ECO:0000256" key="7">
    <source>
        <dbReference type="ARBA" id="ARBA00023065"/>
    </source>
</evidence>
<dbReference type="PANTHER" id="PTHR34501">
    <property type="entry name" value="PROTEIN YDDL-RELATED"/>
    <property type="match status" value="1"/>
</dbReference>
<keyword evidence="8" id="KW-0626">Porin</keyword>
<gene>
    <name evidence="13" type="ORF">HZU75_07415</name>
</gene>
<dbReference type="InterPro" id="IPR023614">
    <property type="entry name" value="Porin_dom_sf"/>
</dbReference>
<evidence type="ECO:0000313" key="14">
    <source>
        <dbReference type="Proteomes" id="UP000510822"/>
    </source>
</evidence>
<dbReference type="Gene3D" id="2.40.160.10">
    <property type="entry name" value="Porin"/>
    <property type="match status" value="1"/>
</dbReference>
<proteinExistence type="predicted"/>
<dbReference type="InterPro" id="IPR050298">
    <property type="entry name" value="Gram-neg_bact_OMP"/>
</dbReference>
<keyword evidence="7" id="KW-0406">Ion transport</keyword>
<evidence type="ECO:0000256" key="11">
    <source>
        <dbReference type="SAM" id="SignalP"/>
    </source>
</evidence>
<dbReference type="Pfam" id="PF13609">
    <property type="entry name" value="Porin_4"/>
    <property type="match status" value="1"/>
</dbReference>
<dbReference type="RefSeq" id="WP_180308494.1">
    <property type="nucleotide sequence ID" value="NZ_CP058952.1"/>
</dbReference>
<dbReference type="InterPro" id="IPR033900">
    <property type="entry name" value="Gram_neg_porin_domain"/>
</dbReference>
<dbReference type="AlphaFoldDB" id="A0A7D5ZF58"/>
<name>A0A7D5ZF58_9NEIS</name>
<reference evidence="13 14" key="1">
    <citation type="journal article" date="2016" name="Int. J. Syst. Evol. Microbiol.">
        <title>Chitinibacter fontanus sp. nov., isolated from a spring.</title>
        <authorList>
            <person name="Sheu S.Y."/>
            <person name="Li Y.S."/>
            <person name="Young C.C."/>
            <person name="Chen W.M."/>
        </authorList>
    </citation>
    <scope>NUCLEOTIDE SEQUENCE [LARGE SCALE GENOMIC DNA]</scope>
    <source>
        <strain evidence="13 14">STM-7</strain>
    </source>
</reference>
<evidence type="ECO:0000256" key="8">
    <source>
        <dbReference type="ARBA" id="ARBA00023114"/>
    </source>
</evidence>
<comment type="subunit">
    <text evidence="2">Homotrimer.</text>
</comment>
<dbReference type="KEGG" id="cfon:HZU75_07415"/>
<feature type="signal peptide" evidence="11">
    <location>
        <begin position="1"/>
        <end position="19"/>
    </location>
</feature>
<keyword evidence="4" id="KW-1134">Transmembrane beta strand</keyword>
<dbReference type="SUPFAM" id="SSF56935">
    <property type="entry name" value="Porins"/>
    <property type="match status" value="1"/>
</dbReference>
<accession>A0A7D5ZF58</accession>
<evidence type="ECO:0000256" key="5">
    <source>
        <dbReference type="ARBA" id="ARBA00022692"/>
    </source>
</evidence>
<keyword evidence="9" id="KW-0472">Membrane</keyword>
<protein>
    <submittedName>
        <fullName evidence="13">Porin</fullName>
    </submittedName>
</protein>
<keyword evidence="5" id="KW-0812">Transmembrane</keyword>
<keyword evidence="14" id="KW-1185">Reference proteome</keyword>
<keyword evidence="3" id="KW-0813">Transport</keyword>
<evidence type="ECO:0000256" key="1">
    <source>
        <dbReference type="ARBA" id="ARBA00004571"/>
    </source>
</evidence>
<evidence type="ECO:0000259" key="12">
    <source>
        <dbReference type="Pfam" id="PF13609"/>
    </source>
</evidence>
<dbReference type="Proteomes" id="UP000510822">
    <property type="component" value="Chromosome"/>
</dbReference>
<feature type="chain" id="PRO_5028976901" evidence="11">
    <location>
        <begin position="20"/>
        <end position="333"/>
    </location>
</feature>
<evidence type="ECO:0000256" key="2">
    <source>
        <dbReference type="ARBA" id="ARBA00011233"/>
    </source>
</evidence>
<evidence type="ECO:0000313" key="13">
    <source>
        <dbReference type="EMBL" id="QLI81368.1"/>
    </source>
</evidence>
<organism evidence="13 14">
    <name type="scientific">Chitinibacter fontanus</name>
    <dbReference type="NCBI Taxonomy" id="1737446"/>
    <lineage>
        <taxon>Bacteria</taxon>
        <taxon>Pseudomonadati</taxon>
        <taxon>Pseudomonadota</taxon>
        <taxon>Betaproteobacteria</taxon>
        <taxon>Neisseriales</taxon>
        <taxon>Chitinibacteraceae</taxon>
        <taxon>Chitinibacter</taxon>
    </lineage>
</organism>
<dbReference type="GO" id="GO:0015288">
    <property type="term" value="F:porin activity"/>
    <property type="evidence" value="ECO:0007669"/>
    <property type="project" value="UniProtKB-KW"/>
</dbReference>
<evidence type="ECO:0000256" key="4">
    <source>
        <dbReference type="ARBA" id="ARBA00022452"/>
    </source>
</evidence>
<dbReference type="PANTHER" id="PTHR34501:SF9">
    <property type="entry name" value="MAJOR OUTER MEMBRANE PROTEIN P.IA"/>
    <property type="match status" value="1"/>
</dbReference>
<keyword evidence="6 11" id="KW-0732">Signal</keyword>
<dbReference type="GO" id="GO:0006811">
    <property type="term" value="P:monoatomic ion transport"/>
    <property type="evidence" value="ECO:0007669"/>
    <property type="project" value="UniProtKB-KW"/>
</dbReference>
<dbReference type="CDD" id="cd00342">
    <property type="entry name" value="gram_neg_porins"/>
    <property type="match status" value="1"/>
</dbReference>
<evidence type="ECO:0000256" key="3">
    <source>
        <dbReference type="ARBA" id="ARBA00022448"/>
    </source>
</evidence>
<evidence type="ECO:0000256" key="9">
    <source>
        <dbReference type="ARBA" id="ARBA00023136"/>
    </source>
</evidence>
<dbReference type="GO" id="GO:0009279">
    <property type="term" value="C:cell outer membrane"/>
    <property type="evidence" value="ECO:0007669"/>
    <property type="project" value="UniProtKB-SubCell"/>
</dbReference>
<comment type="subcellular location">
    <subcellularLocation>
        <location evidence="1">Cell outer membrane</location>
        <topology evidence="1">Multi-pass membrane protein</topology>
    </subcellularLocation>
</comment>
<feature type="domain" description="Porin" evidence="12">
    <location>
        <begin position="9"/>
        <end position="298"/>
    </location>
</feature>